<dbReference type="Proteomes" id="UP000279372">
    <property type="component" value="Unassembled WGS sequence"/>
</dbReference>
<accession>A0A3M3ZTH8</accession>
<protein>
    <submittedName>
        <fullName evidence="1">Uncharacterized protein</fullName>
    </submittedName>
</protein>
<proteinExistence type="predicted"/>
<organism evidence="1 2">
    <name type="scientific">Pseudomonas syringae pv. philadelphi</name>
    <dbReference type="NCBI Taxonomy" id="251706"/>
    <lineage>
        <taxon>Bacteria</taxon>
        <taxon>Pseudomonadati</taxon>
        <taxon>Pseudomonadota</taxon>
        <taxon>Gammaproteobacteria</taxon>
        <taxon>Pseudomonadales</taxon>
        <taxon>Pseudomonadaceae</taxon>
        <taxon>Pseudomonas</taxon>
    </lineage>
</organism>
<gene>
    <name evidence="1" type="ORF">ALQ33_00041</name>
</gene>
<sequence>MQAYARTRSADGTIIGSENLSRLVGLEYLDELTSRQPSECCPRAANVTKQFEPFLYALA</sequence>
<comment type="caution">
    <text evidence="1">The sequence shown here is derived from an EMBL/GenBank/DDBJ whole genome shotgun (WGS) entry which is preliminary data.</text>
</comment>
<evidence type="ECO:0000313" key="1">
    <source>
        <dbReference type="EMBL" id="RMO97433.1"/>
    </source>
</evidence>
<dbReference type="EMBL" id="RBQB01000023">
    <property type="protein sequence ID" value="RMO97433.1"/>
    <property type="molecule type" value="Genomic_DNA"/>
</dbReference>
<name>A0A3M3ZTH8_9PSED</name>
<dbReference type="AlphaFoldDB" id="A0A3M3ZTH8"/>
<evidence type="ECO:0000313" key="2">
    <source>
        <dbReference type="Proteomes" id="UP000279372"/>
    </source>
</evidence>
<reference evidence="1 2" key="1">
    <citation type="submission" date="2018-08" db="EMBL/GenBank/DDBJ databases">
        <title>Recombination of ecologically and evolutionarily significant loci maintains genetic cohesion in the Pseudomonas syringae species complex.</title>
        <authorList>
            <person name="Dillon M."/>
            <person name="Thakur S."/>
            <person name="Almeida R.N.D."/>
            <person name="Weir B.S."/>
            <person name="Guttman D.S."/>
        </authorList>
    </citation>
    <scope>NUCLEOTIDE SEQUENCE [LARGE SCALE GENOMIC DNA]</scope>
    <source>
        <strain evidence="1 2">ICMP 8902</strain>
    </source>
</reference>